<keyword evidence="3" id="KW-1185">Reference proteome</keyword>
<organism evidence="2 3">
    <name type="scientific">Plantactinospora siamensis</name>
    <dbReference type="NCBI Taxonomy" id="555372"/>
    <lineage>
        <taxon>Bacteria</taxon>
        <taxon>Bacillati</taxon>
        <taxon>Actinomycetota</taxon>
        <taxon>Actinomycetes</taxon>
        <taxon>Micromonosporales</taxon>
        <taxon>Micromonosporaceae</taxon>
        <taxon>Plantactinospora</taxon>
    </lineage>
</organism>
<dbReference type="RefSeq" id="WP_377340931.1">
    <property type="nucleotide sequence ID" value="NZ_JBHLUE010000016.1"/>
</dbReference>
<dbReference type="EMBL" id="JBHLUE010000016">
    <property type="protein sequence ID" value="MFC0566336.1"/>
    <property type="molecule type" value="Genomic_DNA"/>
</dbReference>
<comment type="caution">
    <text evidence="2">The sequence shown here is derived from an EMBL/GenBank/DDBJ whole genome shotgun (WGS) entry which is preliminary data.</text>
</comment>
<evidence type="ECO:0000313" key="2">
    <source>
        <dbReference type="EMBL" id="MFC0566336.1"/>
    </source>
</evidence>
<reference evidence="2 3" key="1">
    <citation type="submission" date="2024-09" db="EMBL/GenBank/DDBJ databases">
        <authorList>
            <person name="Sun Q."/>
            <person name="Mori K."/>
        </authorList>
    </citation>
    <scope>NUCLEOTIDE SEQUENCE [LARGE SCALE GENOMIC DNA]</scope>
    <source>
        <strain evidence="2 3">TBRC 2205</strain>
    </source>
</reference>
<proteinExistence type="predicted"/>
<feature type="transmembrane region" description="Helical" evidence="1">
    <location>
        <begin position="35"/>
        <end position="53"/>
    </location>
</feature>
<dbReference type="Proteomes" id="UP001589894">
    <property type="component" value="Unassembled WGS sequence"/>
</dbReference>
<name>A0ABV6NZZ3_9ACTN</name>
<protein>
    <submittedName>
        <fullName evidence="2">Uncharacterized protein</fullName>
    </submittedName>
</protein>
<feature type="transmembrane region" description="Helical" evidence="1">
    <location>
        <begin position="7"/>
        <end position="29"/>
    </location>
</feature>
<keyword evidence="1" id="KW-1133">Transmembrane helix</keyword>
<keyword evidence="1" id="KW-0472">Membrane</keyword>
<keyword evidence="1" id="KW-0812">Transmembrane</keyword>
<evidence type="ECO:0000313" key="3">
    <source>
        <dbReference type="Proteomes" id="UP001589894"/>
    </source>
</evidence>
<evidence type="ECO:0000256" key="1">
    <source>
        <dbReference type="SAM" id="Phobius"/>
    </source>
</evidence>
<sequence>MAVRRGFANLVATLAVVAFGLGVIWLFGIEDSSRFWGLLVAILAVVAFFWAAFSQRSRT</sequence>
<gene>
    <name evidence="2" type="ORF">ACFFHU_19615</name>
</gene>
<accession>A0ABV6NZZ3</accession>